<keyword evidence="2" id="KW-0547">Nucleotide-binding</keyword>
<keyword evidence="3" id="KW-0418">Kinase</keyword>
<sequence length="293" mass="33074">MAAYRRQFDTLRYNLLDQGNSGTAYTIRQHIILKCPTLRDEKSHVEKHANNANTASIDHEKDIYTAMASYGRHPNVLCAILCIPEGIFLPRMKTTLYQYLKDNPLLCADTKLQNRWISQLISAAAWLEKIGYAHGDLRLDNIPIDVNKDVKIADFDATVEIGSELLAGALPWAKEDAQGNCPQAGRETEQFSLGSCMFNIRYGHPPYAELESPVWYEYMSHQRYPPTPKGDDIGDIIQACWRGDYASIEQLEDHISLVLGIVPRKSMSPWMVPVKGYKRARHLEIVFGYGAGG</sequence>
<dbReference type="InterPro" id="IPR001245">
    <property type="entry name" value="Ser-Thr/Tyr_kinase_cat_dom"/>
</dbReference>
<accession>A0A4S8ZH68</accession>
<dbReference type="Gene3D" id="1.10.510.10">
    <property type="entry name" value="Transferase(Phosphotransferase) domain 1"/>
    <property type="match status" value="1"/>
</dbReference>
<dbReference type="PANTHER" id="PTHR44329">
    <property type="entry name" value="SERINE/THREONINE-PROTEIN KINASE TNNI3K-RELATED"/>
    <property type="match status" value="1"/>
</dbReference>
<keyword evidence="4" id="KW-0067">ATP-binding</keyword>
<gene>
    <name evidence="6" type="ORF">D6D20_02373</name>
</gene>
<reference evidence="6 7" key="1">
    <citation type="submission" date="2018-10" db="EMBL/GenBank/DDBJ databases">
        <title>Fifty Aureobasidium pullulans genomes reveal a recombining polyextremotolerant generalist.</title>
        <authorList>
            <person name="Gostincar C."/>
            <person name="Turk M."/>
            <person name="Zajc J."/>
            <person name="Gunde-Cimerman N."/>
        </authorList>
    </citation>
    <scope>NUCLEOTIDE SEQUENCE [LARGE SCALE GENOMIC DNA]</scope>
    <source>
        <strain evidence="6 7">EXF-10751</strain>
    </source>
</reference>
<name>A0A4S8ZH68_AURPU</name>
<evidence type="ECO:0000256" key="3">
    <source>
        <dbReference type="ARBA" id="ARBA00022777"/>
    </source>
</evidence>
<dbReference type="PROSITE" id="PS50011">
    <property type="entry name" value="PROTEIN_KINASE_DOM"/>
    <property type="match status" value="1"/>
</dbReference>
<dbReference type="GO" id="GO:0004674">
    <property type="term" value="F:protein serine/threonine kinase activity"/>
    <property type="evidence" value="ECO:0007669"/>
    <property type="project" value="TreeGrafter"/>
</dbReference>
<dbReference type="SUPFAM" id="SSF56112">
    <property type="entry name" value="Protein kinase-like (PK-like)"/>
    <property type="match status" value="1"/>
</dbReference>
<evidence type="ECO:0000313" key="6">
    <source>
        <dbReference type="EMBL" id="THW65205.1"/>
    </source>
</evidence>
<dbReference type="InterPro" id="IPR011009">
    <property type="entry name" value="Kinase-like_dom_sf"/>
</dbReference>
<dbReference type="InterPro" id="IPR051681">
    <property type="entry name" value="Ser/Thr_Kinases-Pseudokinases"/>
</dbReference>
<dbReference type="SMART" id="SM00220">
    <property type="entry name" value="S_TKc"/>
    <property type="match status" value="1"/>
</dbReference>
<comment type="caution">
    <text evidence="6">The sequence shown here is derived from an EMBL/GenBank/DDBJ whole genome shotgun (WGS) entry which is preliminary data.</text>
</comment>
<dbReference type="PANTHER" id="PTHR44329:SF288">
    <property type="entry name" value="MITOGEN-ACTIVATED PROTEIN KINASE KINASE KINASE 20"/>
    <property type="match status" value="1"/>
</dbReference>
<dbReference type="GO" id="GO:0005524">
    <property type="term" value="F:ATP binding"/>
    <property type="evidence" value="ECO:0007669"/>
    <property type="project" value="UniProtKB-KW"/>
</dbReference>
<evidence type="ECO:0000313" key="7">
    <source>
        <dbReference type="Proteomes" id="UP000310421"/>
    </source>
</evidence>
<dbReference type="AlphaFoldDB" id="A0A4S8ZH68"/>
<evidence type="ECO:0000256" key="1">
    <source>
        <dbReference type="ARBA" id="ARBA00022679"/>
    </source>
</evidence>
<proteinExistence type="predicted"/>
<evidence type="ECO:0000256" key="2">
    <source>
        <dbReference type="ARBA" id="ARBA00022741"/>
    </source>
</evidence>
<evidence type="ECO:0000256" key="4">
    <source>
        <dbReference type="ARBA" id="ARBA00022840"/>
    </source>
</evidence>
<organism evidence="6 7">
    <name type="scientific">Aureobasidium pullulans</name>
    <name type="common">Black yeast</name>
    <name type="synonym">Pullularia pullulans</name>
    <dbReference type="NCBI Taxonomy" id="5580"/>
    <lineage>
        <taxon>Eukaryota</taxon>
        <taxon>Fungi</taxon>
        <taxon>Dikarya</taxon>
        <taxon>Ascomycota</taxon>
        <taxon>Pezizomycotina</taxon>
        <taxon>Dothideomycetes</taxon>
        <taxon>Dothideomycetidae</taxon>
        <taxon>Dothideales</taxon>
        <taxon>Saccotheciaceae</taxon>
        <taxon>Aureobasidium</taxon>
    </lineage>
</organism>
<evidence type="ECO:0000259" key="5">
    <source>
        <dbReference type="PROSITE" id="PS50011"/>
    </source>
</evidence>
<feature type="domain" description="Protein kinase" evidence="5">
    <location>
        <begin position="10"/>
        <end position="271"/>
    </location>
</feature>
<dbReference type="InterPro" id="IPR000719">
    <property type="entry name" value="Prot_kinase_dom"/>
</dbReference>
<keyword evidence="1" id="KW-0808">Transferase</keyword>
<protein>
    <recommendedName>
        <fullName evidence="5">Protein kinase domain-containing protein</fullName>
    </recommendedName>
</protein>
<dbReference type="Proteomes" id="UP000310421">
    <property type="component" value="Unassembled WGS sequence"/>
</dbReference>
<dbReference type="Pfam" id="PF07714">
    <property type="entry name" value="PK_Tyr_Ser-Thr"/>
    <property type="match status" value="1"/>
</dbReference>
<dbReference type="EMBL" id="QZAN01000015">
    <property type="protein sequence ID" value="THW65205.1"/>
    <property type="molecule type" value="Genomic_DNA"/>
</dbReference>